<dbReference type="PROSITE" id="PS50005">
    <property type="entry name" value="TPR"/>
    <property type="match status" value="2"/>
</dbReference>
<evidence type="ECO:0000313" key="5">
    <source>
        <dbReference type="EMBL" id="SPD74207.1"/>
    </source>
</evidence>
<feature type="compositionally biased region" description="Basic and acidic residues" evidence="3">
    <location>
        <begin position="237"/>
        <end position="265"/>
    </location>
</feature>
<evidence type="ECO:0000256" key="2">
    <source>
        <dbReference type="SAM" id="Coils"/>
    </source>
</evidence>
<feature type="compositionally biased region" description="Basic and acidic residues" evidence="3">
    <location>
        <begin position="195"/>
        <end position="204"/>
    </location>
</feature>
<dbReference type="InterPro" id="IPR019734">
    <property type="entry name" value="TPR_rpt"/>
</dbReference>
<feature type="compositionally biased region" description="Basic and acidic residues" evidence="3">
    <location>
        <begin position="282"/>
        <end position="292"/>
    </location>
</feature>
<feature type="region of interest" description="Disordered" evidence="3">
    <location>
        <begin position="237"/>
        <end position="395"/>
    </location>
</feature>
<feature type="region of interest" description="Disordered" evidence="3">
    <location>
        <begin position="192"/>
        <end position="212"/>
    </location>
</feature>
<evidence type="ECO:0000256" key="1">
    <source>
        <dbReference type="PROSITE-ProRule" id="PRU00339"/>
    </source>
</evidence>
<feature type="chain" id="PRO_5019119261" evidence="4">
    <location>
        <begin position="22"/>
        <end position="395"/>
    </location>
</feature>
<sequence length="395" mass="44515">MGRFCILFVLVFGMLLSDASAESTAGLVDKGNAAYLAGKYDEALSAYEEASVKDPESPYIYFNRGTTYYQKGDYAKAGEEFEKAAIKSKDIKFEAKSKFNLGNCHFREAERQQDSDLNKALEECGKAIKFYQDAIGLDPEFKEAAENIEVVRLVMKNILDQINKQKEAQKQQQEATEKIRQKLEELIRRQQGALDQDKQVEEQRAQQGDGQDVLDKINNLLSEQKNIQTDTENLAKDMSKAPGKADPDQKTKAETHLDNAVKEEQAAAGNLEQKNTGAAMRNQEKALKELKDTLASLGKDQDSGQDQKKDKSQEADQKKDQGQQGQKQQQGEEQQKQQGQQPSPGKEPQKQDEGKEEGIKQLSDDAKDILEEEKENKNQRHLKAEGGYRDVEKDW</sequence>
<keyword evidence="1" id="KW-0802">TPR repeat</keyword>
<feature type="compositionally biased region" description="Basic and acidic residues" evidence="3">
    <location>
        <begin position="347"/>
        <end position="395"/>
    </location>
</feature>
<dbReference type="SUPFAM" id="SSF48452">
    <property type="entry name" value="TPR-like"/>
    <property type="match status" value="1"/>
</dbReference>
<proteinExistence type="predicted"/>
<feature type="coiled-coil region" evidence="2">
    <location>
        <begin position="155"/>
        <end position="189"/>
    </location>
</feature>
<dbReference type="SMART" id="SM00028">
    <property type="entry name" value="TPR"/>
    <property type="match status" value="3"/>
</dbReference>
<dbReference type="Pfam" id="PF13432">
    <property type="entry name" value="TPR_16"/>
    <property type="match status" value="1"/>
</dbReference>
<evidence type="ECO:0000256" key="3">
    <source>
        <dbReference type="SAM" id="MobiDB-lite"/>
    </source>
</evidence>
<feature type="repeat" description="TPR" evidence="1">
    <location>
        <begin position="58"/>
        <end position="91"/>
    </location>
</feature>
<reference evidence="5" key="1">
    <citation type="submission" date="2018-01" db="EMBL/GenBank/DDBJ databases">
        <authorList>
            <person name="Regsiter A."/>
            <person name="William W."/>
        </authorList>
    </citation>
    <scope>NUCLEOTIDE SEQUENCE</scope>
    <source>
        <strain evidence="5">TRIP AH-1</strain>
    </source>
</reference>
<dbReference type="InterPro" id="IPR011990">
    <property type="entry name" value="TPR-like_helical_dom_sf"/>
</dbReference>
<feature type="compositionally biased region" description="Basic and acidic residues" evidence="3">
    <location>
        <begin position="299"/>
        <end position="321"/>
    </location>
</feature>
<feature type="signal peptide" evidence="4">
    <location>
        <begin position="1"/>
        <end position="21"/>
    </location>
</feature>
<organism evidence="5">
    <name type="scientific">uncultured Desulfobacterium sp</name>
    <dbReference type="NCBI Taxonomy" id="201089"/>
    <lineage>
        <taxon>Bacteria</taxon>
        <taxon>Pseudomonadati</taxon>
        <taxon>Thermodesulfobacteriota</taxon>
        <taxon>Desulfobacteria</taxon>
        <taxon>Desulfobacterales</taxon>
        <taxon>Desulfobacteriaceae</taxon>
        <taxon>Desulfobacterium</taxon>
        <taxon>environmental samples</taxon>
    </lineage>
</organism>
<keyword evidence="4" id="KW-0732">Signal</keyword>
<evidence type="ECO:0000256" key="4">
    <source>
        <dbReference type="SAM" id="SignalP"/>
    </source>
</evidence>
<dbReference type="AlphaFoldDB" id="A0A445MXJ6"/>
<feature type="compositionally biased region" description="Low complexity" evidence="3">
    <location>
        <begin position="322"/>
        <end position="346"/>
    </location>
</feature>
<feature type="repeat" description="TPR" evidence="1">
    <location>
        <begin position="24"/>
        <end position="57"/>
    </location>
</feature>
<dbReference type="EMBL" id="OJIN01000130">
    <property type="protein sequence ID" value="SPD74207.1"/>
    <property type="molecule type" value="Genomic_DNA"/>
</dbReference>
<name>A0A445MXJ6_9BACT</name>
<accession>A0A445MXJ6</accession>
<keyword evidence="2" id="KW-0175">Coiled coil</keyword>
<gene>
    <name evidence="5" type="ORF">PITCH_A2150004</name>
</gene>
<dbReference type="Gene3D" id="1.25.40.10">
    <property type="entry name" value="Tetratricopeptide repeat domain"/>
    <property type="match status" value="1"/>
</dbReference>
<protein>
    <submittedName>
        <fullName evidence="5">Uncharacterized protein</fullName>
    </submittedName>
</protein>